<dbReference type="EMBL" id="KV907505">
    <property type="protein sequence ID" value="OOF93048.1"/>
    <property type="molecule type" value="Genomic_DNA"/>
</dbReference>
<keyword evidence="3" id="KW-1185">Reference proteome</keyword>
<proteinExistence type="predicted"/>
<dbReference type="AlphaFoldDB" id="A0A1R3REZ3"/>
<protein>
    <submittedName>
        <fullName evidence="2">Uncharacterized protein</fullName>
    </submittedName>
</protein>
<dbReference type="VEuPathDB" id="FungiDB:ASPCADRAFT_7998"/>
<name>A0A1R3REZ3_ASPC5</name>
<reference evidence="3" key="1">
    <citation type="journal article" date="2017" name="Genome Biol.">
        <title>Comparative genomics reveals high biological diversity and specific adaptations in the industrially and medically important fungal genus Aspergillus.</title>
        <authorList>
            <person name="de Vries R.P."/>
            <person name="Riley R."/>
            <person name="Wiebenga A."/>
            <person name="Aguilar-Osorio G."/>
            <person name="Amillis S."/>
            <person name="Uchima C.A."/>
            <person name="Anderluh G."/>
            <person name="Asadollahi M."/>
            <person name="Askin M."/>
            <person name="Barry K."/>
            <person name="Battaglia E."/>
            <person name="Bayram O."/>
            <person name="Benocci T."/>
            <person name="Braus-Stromeyer S.A."/>
            <person name="Caldana C."/>
            <person name="Canovas D."/>
            <person name="Cerqueira G.C."/>
            <person name="Chen F."/>
            <person name="Chen W."/>
            <person name="Choi C."/>
            <person name="Clum A."/>
            <person name="Dos Santos R.A."/>
            <person name="Damasio A.R."/>
            <person name="Diallinas G."/>
            <person name="Emri T."/>
            <person name="Fekete E."/>
            <person name="Flipphi M."/>
            <person name="Freyberg S."/>
            <person name="Gallo A."/>
            <person name="Gournas C."/>
            <person name="Habgood R."/>
            <person name="Hainaut M."/>
            <person name="Harispe M.L."/>
            <person name="Henrissat B."/>
            <person name="Hilden K.S."/>
            <person name="Hope R."/>
            <person name="Hossain A."/>
            <person name="Karabika E."/>
            <person name="Karaffa L."/>
            <person name="Karanyi Z."/>
            <person name="Krasevec N."/>
            <person name="Kuo A."/>
            <person name="Kusch H."/>
            <person name="LaButti K."/>
            <person name="Lagendijk E.L."/>
            <person name="Lapidus A."/>
            <person name="Levasseur A."/>
            <person name="Lindquist E."/>
            <person name="Lipzen A."/>
            <person name="Logrieco A.F."/>
            <person name="MacCabe A."/>
            <person name="Maekelae M.R."/>
            <person name="Malavazi I."/>
            <person name="Melin P."/>
            <person name="Meyer V."/>
            <person name="Mielnichuk N."/>
            <person name="Miskei M."/>
            <person name="Molnar A.P."/>
            <person name="Mule G."/>
            <person name="Ngan C.Y."/>
            <person name="Orejas M."/>
            <person name="Orosz E."/>
            <person name="Ouedraogo J.P."/>
            <person name="Overkamp K.M."/>
            <person name="Park H.-S."/>
            <person name="Perrone G."/>
            <person name="Piumi F."/>
            <person name="Punt P.J."/>
            <person name="Ram A.F."/>
            <person name="Ramon A."/>
            <person name="Rauscher S."/>
            <person name="Record E."/>
            <person name="Riano-Pachon D.M."/>
            <person name="Robert V."/>
            <person name="Roehrig J."/>
            <person name="Ruller R."/>
            <person name="Salamov A."/>
            <person name="Salih N.S."/>
            <person name="Samson R.A."/>
            <person name="Sandor E."/>
            <person name="Sanguinetti M."/>
            <person name="Schuetze T."/>
            <person name="Sepcic K."/>
            <person name="Shelest E."/>
            <person name="Sherlock G."/>
            <person name="Sophianopoulou V."/>
            <person name="Squina F.M."/>
            <person name="Sun H."/>
            <person name="Susca A."/>
            <person name="Todd R.B."/>
            <person name="Tsang A."/>
            <person name="Unkles S.E."/>
            <person name="van de Wiele N."/>
            <person name="van Rossen-Uffink D."/>
            <person name="Oliveira J.V."/>
            <person name="Vesth T.C."/>
            <person name="Visser J."/>
            <person name="Yu J.-H."/>
            <person name="Zhou M."/>
            <person name="Andersen M.R."/>
            <person name="Archer D.B."/>
            <person name="Baker S.E."/>
            <person name="Benoit I."/>
            <person name="Brakhage A.A."/>
            <person name="Braus G.H."/>
            <person name="Fischer R."/>
            <person name="Frisvad J.C."/>
            <person name="Goldman G.H."/>
            <person name="Houbraken J."/>
            <person name="Oakley B."/>
            <person name="Pocsi I."/>
            <person name="Scazzocchio C."/>
            <person name="Seiboth B."/>
            <person name="vanKuyk P.A."/>
            <person name="Wortman J."/>
            <person name="Dyer P.S."/>
            <person name="Grigoriev I.V."/>
        </authorList>
    </citation>
    <scope>NUCLEOTIDE SEQUENCE [LARGE SCALE GENOMIC DNA]</scope>
    <source>
        <strain evidence="3">ITEM 5010</strain>
    </source>
</reference>
<feature type="region of interest" description="Disordered" evidence="1">
    <location>
        <begin position="67"/>
        <end position="88"/>
    </location>
</feature>
<dbReference type="OrthoDB" id="4504671at2759"/>
<dbReference type="Proteomes" id="UP000188318">
    <property type="component" value="Unassembled WGS sequence"/>
</dbReference>
<evidence type="ECO:0000256" key="1">
    <source>
        <dbReference type="SAM" id="MobiDB-lite"/>
    </source>
</evidence>
<evidence type="ECO:0000313" key="2">
    <source>
        <dbReference type="EMBL" id="OOF93048.1"/>
    </source>
</evidence>
<evidence type="ECO:0000313" key="3">
    <source>
        <dbReference type="Proteomes" id="UP000188318"/>
    </source>
</evidence>
<gene>
    <name evidence="2" type="ORF">ASPCADRAFT_7998</name>
</gene>
<organism evidence="2 3">
    <name type="scientific">Aspergillus carbonarius (strain ITEM 5010)</name>
    <dbReference type="NCBI Taxonomy" id="602072"/>
    <lineage>
        <taxon>Eukaryota</taxon>
        <taxon>Fungi</taxon>
        <taxon>Dikarya</taxon>
        <taxon>Ascomycota</taxon>
        <taxon>Pezizomycotina</taxon>
        <taxon>Eurotiomycetes</taxon>
        <taxon>Eurotiomycetidae</taxon>
        <taxon>Eurotiales</taxon>
        <taxon>Aspergillaceae</taxon>
        <taxon>Aspergillus</taxon>
        <taxon>Aspergillus subgen. Circumdati</taxon>
    </lineage>
</organism>
<sequence length="88" mass="9679">MAKRVSFSNLLKVITPRSKKASKQDTGDKTPVVAQATKGNNVEHVSLVTVIEDDMVEYVPLDEDLHFGSPLKRVPTPHPAKKNLLGMN</sequence>
<accession>A0A1R3REZ3</accession>